<reference evidence="2 3" key="1">
    <citation type="submission" date="2024-01" db="EMBL/GenBank/DDBJ databases">
        <title>The genomes of 5 underutilized Papilionoideae crops provide insights into root nodulation and disease resistance.</title>
        <authorList>
            <person name="Yuan L."/>
        </authorList>
    </citation>
    <scope>NUCLEOTIDE SEQUENCE [LARGE SCALE GENOMIC DNA]</scope>
    <source>
        <strain evidence="2">LY-2023</strain>
        <tissue evidence="2">Leaf</tissue>
    </source>
</reference>
<sequence length="397" mass="43686">MTMALSSSFYSSLFTPTSTVTCARTTPPHTCLPSASYIPHKHSKREFPLPAVASVPYQPINLEYLEAEFSGHGVTFEGVGDSCIAKMELKNGSIVTMMLPSGLITSYKAPMWHGGKMELLHTAVSEGESGDAIIQGGVSLNFNFQTDDDGEEISWSPSSWVLHKIKGNAKESIRVELLNRASDDKIGLKYIVTLEEDALSSKLEISNKKSLPLQMTGCILSHLTVSSPEATYAIGLLRSNYCIMPLFESEFSLSPLESGQDSGFGKLQNLPIIKQLFQNLGTKNQSAGAGENQRSSEEMDEEMEEEVDDYKKLSKKTSLVYTNSPRSFTVIDRGRRNSVTVGRNGFDEMYLFSPGSEVEIYSKYSYICVGQAAILKPILLGPKDVWKGGQYIHNPNL</sequence>
<evidence type="ECO:0000313" key="2">
    <source>
        <dbReference type="EMBL" id="KAK7271082.1"/>
    </source>
</evidence>
<keyword evidence="3" id="KW-1185">Reference proteome</keyword>
<dbReference type="GO" id="GO:0005975">
    <property type="term" value="P:carbohydrate metabolic process"/>
    <property type="evidence" value="ECO:0007669"/>
    <property type="project" value="InterPro"/>
</dbReference>
<name>A0AAN9F750_CLITE</name>
<dbReference type="InterPro" id="IPR011013">
    <property type="entry name" value="Gal_mutarotase_sf_dom"/>
</dbReference>
<dbReference type="GO" id="GO:0005737">
    <property type="term" value="C:cytoplasm"/>
    <property type="evidence" value="ECO:0007669"/>
    <property type="project" value="TreeGrafter"/>
</dbReference>
<dbReference type="EMBL" id="JAYKXN010000007">
    <property type="protein sequence ID" value="KAK7271082.1"/>
    <property type="molecule type" value="Genomic_DNA"/>
</dbReference>
<dbReference type="GO" id="GO:0030246">
    <property type="term" value="F:carbohydrate binding"/>
    <property type="evidence" value="ECO:0007669"/>
    <property type="project" value="InterPro"/>
</dbReference>
<proteinExistence type="predicted"/>
<evidence type="ECO:0008006" key="4">
    <source>
        <dbReference type="Google" id="ProtNLM"/>
    </source>
</evidence>
<comment type="caution">
    <text evidence="2">The sequence shown here is derived from an EMBL/GenBank/DDBJ whole genome shotgun (WGS) entry which is preliminary data.</text>
</comment>
<dbReference type="PANTHER" id="PTHR11122">
    <property type="entry name" value="APOSPORY-ASSOCIATED PROTEIN C-RELATED"/>
    <property type="match status" value="1"/>
</dbReference>
<dbReference type="InterPro" id="IPR014718">
    <property type="entry name" value="GH-type_carb-bd"/>
</dbReference>
<protein>
    <recommendedName>
        <fullName evidence="4">NDH-dependent cyclic electron flow 5</fullName>
    </recommendedName>
</protein>
<evidence type="ECO:0000313" key="3">
    <source>
        <dbReference type="Proteomes" id="UP001359559"/>
    </source>
</evidence>
<gene>
    <name evidence="2" type="ORF">RJT34_26693</name>
</gene>
<dbReference type="SUPFAM" id="SSF74650">
    <property type="entry name" value="Galactose mutarotase-like"/>
    <property type="match status" value="1"/>
</dbReference>
<dbReference type="AlphaFoldDB" id="A0AAN9F750"/>
<accession>A0AAN9F750</accession>
<dbReference type="PANTHER" id="PTHR11122:SF15">
    <property type="entry name" value="PROTEIN NDH-DEPENDENT CYCLIC ELECTRON FLOW 5"/>
    <property type="match status" value="1"/>
</dbReference>
<feature type="region of interest" description="Disordered" evidence="1">
    <location>
        <begin position="283"/>
        <end position="306"/>
    </location>
</feature>
<dbReference type="Proteomes" id="UP001359559">
    <property type="component" value="Unassembled WGS sequence"/>
</dbReference>
<organism evidence="2 3">
    <name type="scientific">Clitoria ternatea</name>
    <name type="common">Butterfly pea</name>
    <dbReference type="NCBI Taxonomy" id="43366"/>
    <lineage>
        <taxon>Eukaryota</taxon>
        <taxon>Viridiplantae</taxon>
        <taxon>Streptophyta</taxon>
        <taxon>Embryophyta</taxon>
        <taxon>Tracheophyta</taxon>
        <taxon>Spermatophyta</taxon>
        <taxon>Magnoliopsida</taxon>
        <taxon>eudicotyledons</taxon>
        <taxon>Gunneridae</taxon>
        <taxon>Pentapetalae</taxon>
        <taxon>rosids</taxon>
        <taxon>fabids</taxon>
        <taxon>Fabales</taxon>
        <taxon>Fabaceae</taxon>
        <taxon>Papilionoideae</taxon>
        <taxon>50 kb inversion clade</taxon>
        <taxon>NPAAA clade</taxon>
        <taxon>indigoferoid/millettioid clade</taxon>
        <taxon>Phaseoleae</taxon>
        <taxon>Clitoria</taxon>
    </lineage>
</organism>
<evidence type="ECO:0000256" key="1">
    <source>
        <dbReference type="SAM" id="MobiDB-lite"/>
    </source>
</evidence>
<dbReference type="Gene3D" id="2.70.98.10">
    <property type="match status" value="1"/>
</dbReference>
<dbReference type="GO" id="GO:0047938">
    <property type="term" value="F:glucose-6-phosphate 1-epimerase activity"/>
    <property type="evidence" value="ECO:0007669"/>
    <property type="project" value="TreeGrafter"/>
</dbReference>